<comment type="caution">
    <text evidence="1">The sequence shown here is derived from an EMBL/GenBank/DDBJ whole genome shotgun (WGS) entry which is preliminary data.</text>
</comment>
<organism evidence="1 2">
    <name type="scientific">Thalassospira profundimaris</name>
    <dbReference type="NCBI Taxonomy" id="502049"/>
    <lineage>
        <taxon>Bacteria</taxon>
        <taxon>Pseudomonadati</taxon>
        <taxon>Pseudomonadota</taxon>
        <taxon>Alphaproteobacteria</taxon>
        <taxon>Rhodospirillales</taxon>
        <taxon>Thalassospiraceae</taxon>
        <taxon>Thalassospira</taxon>
    </lineage>
</organism>
<protein>
    <submittedName>
        <fullName evidence="1">Uncharacterized protein</fullName>
    </submittedName>
</protein>
<evidence type="ECO:0000313" key="1">
    <source>
        <dbReference type="EMBL" id="RCK51628.1"/>
    </source>
</evidence>
<proteinExistence type="predicted"/>
<reference evidence="1 2" key="1">
    <citation type="submission" date="2014-07" db="EMBL/GenBank/DDBJ databases">
        <title>Draft genome sequence of Thalassospira profundimaris S25-3-2.</title>
        <authorList>
            <person name="Lai Q."/>
            <person name="Shao Z."/>
        </authorList>
    </citation>
    <scope>NUCLEOTIDE SEQUENCE [LARGE SCALE GENOMIC DNA]</scope>
    <source>
        <strain evidence="1 2">S25-3-2</strain>
    </source>
</reference>
<name>A0A367XDA2_9PROT</name>
<dbReference type="EMBL" id="JPWH01000005">
    <property type="protein sequence ID" value="RCK51628.1"/>
    <property type="molecule type" value="Genomic_DNA"/>
</dbReference>
<sequence>MDDGCFEKGVFCRPVASSGITYFDFVFTAFAGARLTTGCVSQKTLRQQFLRIMVFVFLRHRLFFG</sequence>
<accession>A0A367XDA2</accession>
<evidence type="ECO:0000313" key="2">
    <source>
        <dbReference type="Proteomes" id="UP000252517"/>
    </source>
</evidence>
<dbReference type="AlphaFoldDB" id="A0A367XDA2"/>
<gene>
    <name evidence="1" type="ORF">TH25_07980</name>
</gene>
<dbReference type="Proteomes" id="UP000252517">
    <property type="component" value="Unassembled WGS sequence"/>
</dbReference>